<comment type="caution">
    <text evidence="4">The sequence shown here is derived from an EMBL/GenBank/DDBJ whole genome shotgun (WGS) entry which is preliminary data.</text>
</comment>
<dbReference type="InterPro" id="IPR011992">
    <property type="entry name" value="EF-hand-dom_pair"/>
</dbReference>
<dbReference type="Gene3D" id="1.10.238.10">
    <property type="entry name" value="EF-hand"/>
    <property type="match status" value="1"/>
</dbReference>
<accession>A0A918G9W9</accession>
<dbReference type="CDD" id="cd00051">
    <property type="entry name" value="EFh"/>
    <property type="match status" value="1"/>
</dbReference>
<evidence type="ECO:0000256" key="2">
    <source>
        <dbReference type="ARBA" id="ARBA00022837"/>
    </source>
</evidence>
<dbReference type="PROSITE" id="PS50222">
    <property type="entry name" value="EF_HAND_2"/>
    <property type="match status" value="3"/>
</dbReference>
<organism evidence="4 5">
    <name type="scientific">Actinokineospora fastidiosa</name>
    <dbReference type="NCBI Taxonomy" id="1816"/>
    <lineage>
        <taxon>Bacteria</taxon>
        <taxon>Bacillati</taxon>
        <taxon>Actinomycetota</taxon>
        <taxon>Actinomycetes</taxon>
        <taxon>Pseudonocardiales</taxon>
        <taxon>Pseudonocardiaceae</taxon>
        <taxon>Actinokineospora</taxon>
    </lineage>
</organism>
<reference evidence="4" key="2">
    <citation type="submission" date="2020-09" db="EMBL/GenBank/DDBJ databases">
        <authorList>
            <person name="Sun Q."/>
            <person name="Ohkuma M."/>
        </authorList>
    </citation>
    <scope>NUCLEOTIDE SEQUENCE</scope>
    <source>
        <strain evidence="4">JCM 3276</strain>
    </source>
</reference>
<reference evidence="4" key="1">
    <citation type="journal article" date="2014" name="Int. J. Syst. Evol. Microbiol.">
        <title>Complete genome sequence of Corynebacterium casei LMG S-19264T (=DSM 44701T), isolated from a smear-ripened cheese.</title>
        <authorList>
            <consortium name="US DOE Joint Genome Institute (JGI-PGF)"/>
            <person name="Walter F."/>
            <person name="Albersmeier A."/>
            <person name="Kalinowski J."/>
            <person name="Ruckert C."/>
        </authorList>
    </citation>
    <scope>NUCLEOTIDE SEQUENCE</scope>
    <source>
        <strain evidence="4">JCM 3276</strain>
    </source>
</reference>
<dbReference type="Pfam" id="PF13499">
    <property type="entry name" value="EF-hand_7"/>
    <property type="match status" value="1"/>
</dbReference>
<keyword evidence="2" id="KW-0106">Calcium</keyword>
<dbReference type="InterPro" id="IPR050145">
    <property type="entry name" value="Centrin_CML-like"/>
</dbReference>
<feature type="domain" description="EF-hand" evidence="3">
    <location>
        <begin position="5"/>
        <end position="40"/>
    </location>
</feature>
<dbReference type="PROSITE" id="PS00018">
    <property type="entry name" value="EF_HAND_1"/>
    <property type="match status" value="3"/>
</dbReference>
<feature type="domain" description="EF-hand" evidence="3">
    <location>
        <begin position="138"/>
        <end position="169"/>
    </location>
</feature>
<dbReference type="AlphaFoldDB" id="A0A918G9W9"/>
<dbReference type="GO" id="GO:0005509">
    <property type="term" value="F:calcium ion binding"/>
    <property type="evidence" value="ECO:0007669"/>
    <property type="project" value="InterPro"/>
</dbReference>
<evidence type="ECO:0000313" key="4">
    <source>
        <dbReference type="EMBL" id="GGS26609.1"/>
    </source>
</evidence>
<evidence type="ECO:0000313" key="5">
    <source>
        <dbReference type="Proteomes" id="UP000660680"/>
    </source>
</evidence>
<sequence>MTASVQDSRLKRRFELWDSNGDGTIDKSDYETEARRILQAFGEQENNPKGRALMSAYLGMWDKLATKAKVGPQGKITMDQFLQVSEKELVEGGDAGFDRNLRPTIEAIVDICDTDGDGEVNQQEFKRWMQAVGVDAMQADNAFAQLDTNGSGALSVEELVDAVRAYHQGTSDINLLGR</sequence>
<keyword evidence="5" id="KW-1185">Reference proteome</keyword>
<dbReference type="PANTHER" id="PTHR23050">
    <property type="entry name" value="CALCIUM BINDING PROTEIN"/>
    <property type="match status" value="1"/>
</dbReference>
<evidence type="ECO:0000259" key="3">
    <source>
        <dbReference type="PROSITE" id="PS50222"/>
    </source>
</evidence>
<protein>
    <submittedName>
        <fullName evidence="4">Calcium-binding protein</fullName>
    </submittedName>
</protein>
<dbReference type="Pfam" id="PF13202">
    <property type="entry name" value="EF-hand_5"/>
    <property type="match status" value="1"/>
</dbReference>
<keyword evidence="1" id="KW-0677">Repeat</keyword>
<gene>
    <name evidence="4" type="ORF">GCM10010171_20140</name>
</gene>
<name>A0A918G9W9_9PSEU</name>
<feature type="domain" description="EF-hand" evidence="3">
    <location>
        <begin position="100"/>
        <end position="135"/>
    </location>
</feature>
<dbReference type="SUPFAM" id="SSF47473">
    <property type="entry name" value="EF-hand"/>
    <property type="match status" value="1"/>
</dbReference>
<dbReference type="Proteomes" id="UP000660680">
    <property type="component" value="Unassembled WGS sequence"/>
</dbReference>
<dbReference type="SMART" id="SM00054">
    <property type="entry name" value="EFh"/>
    <property type="match status" value="3"/>
</dbReference>
<dbReference type="InterPro" id="IPR002048">
    <property type="entry name" value="EF_hand_dom"/>
</dbReference>
<dbReference type="InterPro" id="IPR018247">
    <property type="entry name" value="EF_Hand_1_Ca_BS"/>
</dbReference>
<proteinExistence type="predicted"/>
<dbReference type="EMBL" id="BMRB01000001">
    <property type="protein sequence ID" value="GGS26609.1"/>
    <property type="molecule type" value="Genomic_DNA"/>
</dbReference>
<evidence type="ECO:0000256" key="1">
    <source>
        <dbReference type="ARBA" id="ARBA00022737"/>
    </source>
</evidence>